<dbReference type="InterPro" id="IPR036249">
    <property type="entry name" value="Thioredoxin-like_sf"/>
</dbReference>
<name>A0A271IYG8_9BACT</name>
<evidence type="ECO:0000313" key="1">
    <source>
        <dbReference type="EMBL" id="PAP76301.1"/>
    </source>
</evidence>
<dbReference type="Gene3D" id="3.40.30.10">
    <property type="entry name" value="Glutaredoxin"/>
    <property type="match status" value="1"/>
</dbReference>
<accession>A0A271IYG8</accession>
<dbReference type="Pfam" id="PF14595">
    <property type="entry name" value="Thioredoxin_9"/>
    <property type="match status" value="1"/>
</dbReference>
<protein>
    <recommendedName>
        <fullName evidence="3">Thioredoxin family protein</fullName>
    </recommendedName>
</protein>
<proteinExistence type="predicted"/>
<dbReference type="EMBL" id="MQWD01000001">
    <property type="protein sequence ID" value="PAP76301.1"/>
    <property type="molecule type" value="Genomic_DNA"/>
</dbReference>
<dbReference type="RefSeq" id="WP_095509949.1">
    <property type="nucleotide sequence ID" value="NZ_MQWD01000001.1"/>
</dbReference>
<dbReference type="Proteomes" id="UP000216339">
    <property type="component" value="Unassembled WGS sequence"/>
</dbReference>
<gene>
    <name evidence="1" type="ORF">BSZ37_07490</name>
</gene>
<dbReference type="SUPFAM" id="SSF52833">
    <property type="entry name" value="Thioredoxin-like"/>
    <property type="match status" value="1"/>
</dbReference>
<comment type="caution">
    <text evidence="1">The sequence shown here is derived from an EMBL/GenBank/DDBJ whole genome shotgun (WGS) entry which is preliminary data.</text>
</comment>
<evidence type="ECO:0008006" key="3">
    <source>
        <dbReference type="Google" id="ProtNLM"/>
    </source>
</evidence>
<sequence>MTSHFDPASETAHRQADWERAAPYIDWLDAADELEDLWASATARAVVSEDLVARAEAVPGEWKLIVLSEDWCLDATSTIPPVAALAAAASNLDLRVLDRDDNLELMDEHLTNGTARSIPIVIVLDGGGVERAWWGPRPADLQAWFYGDGQEMEKEDRYRELRKWYARDRGQTTVREIVELLEEVSGAGGVA</sequence>
<evidence type="ECO:0000313" key="2">
    <source>
        <dbReference type="Proteomes" id="UP000216339"/>
    </source>
</evidence>
<reference evidence="1 2" key="1">
    <citation type="submission" date="2016-11" db="EMBL/GenBank/DDBJ databases">
        <title>Study of marine rhodopsin-containing bacteria.</title>
        <authorList>
            <person name="Yoshizawa S."/>
            <person name="Kumagai Y."/>
            <person name="Kogure K."/>
        </authorList>
    </citation>
    <scope>NUCLEOTIDE SEQUENCE [LARGE SCALE GENOMIC DNA]</scope>
    <source>
        <strain evidence="1 2">SAORIC-28</strain>
    </source>
</reference>
<organism evidence="1 2">
    <name type="scientific">Rubrivirga marina</name>
    <dbReference type="NCBI Taxonomy" id="1196024"/>
    <lineage>
        <taxon>Bacteria</taxon>
        <taxon>Pseudomonadati</taxon>
        <taxon>Rhodothermota</taxon>
        <taxon>Rhodothermia</taxon>
        <taxon>Rhodothermales</taxon>
        <taxon>Rubricoccaceae</taxon>
        <taxon>Rubrivirga</taxon>
    </lineage>
</organism>
<keyword evidence="2" id="KW-1185">Reference proteome</keyword>
<dbReference type="OrthoDB" id="6120799at2"/>
<dbReference type="AlphaFoldDB" id="A0A271IYG8"/>